<dbReference type="OrthoDB" id="8536235at2"/>
<dbReference type="PANTHER" id="PTHR30411">
    <property type="entry name" value="CYTOPLASMIC PROTEIN"/>
    <property type="match status" value="1"/>
</dbReference>
<protein>
    <submittedName>
        <fullName evidence="2">YbaK/EbsC family protein</fullName>
    </submittedName>
</protein>
<dbReference type="Gene3D" id="3.90.960.10">
    <property type="entry name" value="YbaK/aminoacyl-tRNA synthetase-associated domain"/>
    <property type="match status" value="1"/>
</dbReference>
<proteinExistence type="predicted"/>
<dbReference type="EMBL" id="CP036402">
    <property type="protein sequence ID" value="QBI20988.1"/>
    <property type="molecule type" value="Genomic_DNA"/>
</dbReference>
<sequence length="157" mass="15971">MSERDAPARVVAAASEFGISVEVVTFPDGTRTAADAAAAIGCEVAAICKSLVVTTDDGPALVLCSGAKRLDETLVGRALDRSGVRMATPDEARNATGFPIGGTPPFGHAIPLPVLADRDLLDHETVWAAAGTPQAVFPIPPGELLRASGARTAEVAA</sequence>
<reference evidence="2 3" key="1">
    <citation type="submission" date="2019-01" db="EMBL/GenBank/DDBJ databases">
        <title>Egibacter rhizosphaerae EGI 80759T.</title>
        <authorList>
            <person name="Chen D.-D."/>
            <person name="Tian Y."/>
            <person name="Jiao J.-Y."/>
            <person name="Zhang X.-T."/>
            <person name="Zhang Y.-G."/>
            <person name="Zhang Y."/>
            <person name="Xiao M."/>
            <person name="Shu W.-S."/>
            <person name="Li W.-J."/>
        </authorList>
    </citation>
    <scope>NUCLEOTIDE SEQUENCE [LARGE SCALE GENOMIC DNA]</scope>
    <source>
        <strain evidence="2 3">EGI 80759</strain>
    </source>
</reference>
<dbReference type="AlphaFoldDB" id="A0A411YI84"/>
<feature type="domain" description="YbaK/aminoacyl-tRNA synthetase-associated" evidence="1">
    <location>
        <begin position="29"/>
        <end position="146"/>
    </location>
</feature>
<dbReference type="PANTHER" id="PTHR30411:SF1">
    <property type="entry name" value="CYTOPLASMIC PROTEIN"/>
    <property type="match status" value="1"/>
</dbReference>
<dbReference type="SUPFAM" id="SSF55826">
    <property type="entry name" value="YbaK/ProRS associated domain"/>
    <property type="match status" value="1"/>
</dbReference>
<name>A0A411YI84_9ACTN</name>
<evidence type="ECO:0000259" key="1">
    <source>
        <dbReference type="Pfam" id="PF04073"/>
    </source>
</evidence>
<dbReference type="Pfam" id="PF04073">
    <property type="entry name" value="tRNA_edit"/>
    <property type="match status" value="1"/>
</dbReference>
<dbReference type="Proteomes" id="UP000291469">
    <property type="component" value="Chromosome"/>
</dbReference>
<dbReference type="KEGG" id="erz:ER308_16335"/>
<dbReference type="CDD" id="cd04333">
    <property type="entry name" value="ProX_deacylase"/>
    <property type="match status" value="1"/>
</dbReference>
<evidence type="ECO:0000313" key="2">
    <source>
        <dbReference type="EMBL" id="QBI20988.1"/>
    </source>
</evidence>
<keyword evidence="3" id="KW-1185">Reference proteome</keyword>
<gene>
    <name evidence="2" type="ORF">ER308_16335</name>
</gene>
<dbReference type="InterPro" id="IPR007214">
    <property type="entry name" value="YbaK/aa-tRNA-synth-assoc-dom"/>
</dbReference>
<accession>A0A411YI84</accession>
<dbReference type="RefSeq" id="WP_131155981.1">
    <property type="nucleotide sequence ID" value="NZ_CP036402.1"/>
</dbReference>
<dbReference type="InterPro" id="IPR036754">
    <property type="entry name" value="YbaK/aa-tRNA-synt-asso_dom_sf"/>
</dbReference>
<evidence type="ECO:0000313" key="3">
    <source>
        <dbReference type="Proteomes" id="UP000291469"/>
    </source>
</evidence>
<organism evidence="2 3">
    <name type="scientific">Egibacter rhizosphaerae</name>
    <dbReference type="NCBI Taxonomy" id="1670831"/>
    <lineage>
        <taxon>Bacteria</taxon>
        <taxon>Bacillati</taxon>
        <taxon>Actinomycetota</taxon>
        <taxon>Nitriliruptoria</taxon>
        <taxon>Egibacterales</taxon>
        <taxon>Egibacteraceae</taxon>
        <taxon>Egibacter</taxon>
    </lineage>
</organism>
<dbReference type="GO" id="GO:0002161">
    <property type="term" value="F:aminoacyl-tRNA deacylase activity"/>
    <property type="evidence" value="ECO:0007669"/>
    <property type="project" value="InterPro"/>
</dbReference>